<evidence type="ECO:0000313" key="6">
    <source>
        <dbReference type="Proteomes" id="UP000472727"/>
    </source>
</evidence>
<keyword evidence="2" id="KW-0040">ANK repeat</keyword>
<evidence type="ECO:0000256" key="1">
    <source>
        <dbReference type="ARBA" id="ARBA00022737"/>
    </source>
</evidence>
<dbReference type="Pfam" id="PF24883">
    <property type="entry name" value="NPHP3_N"/>
    <property type="match status" value="1"/>
</dbReference>
<dbReference type="PANTHER" id="PTHR10039">
    <property type="entry name" value="AMELOGENIN"/>
    <property type="match status" value="1"/>
</dbReference>
<evidence type="ECO:0000256" key="2">
    <source>
        <dbReference type="PROSITE-ProRule" id="PRU00023"/>
    </source>
</evidence>
<dbReference type="InterPro" id="IPR043136">
    <property type="entry name" value="B30.2/SPRY_sf"/>
</dbReference>
<dbReference type="PROSITE" id="PS50088">
    <property type="entry name" value="ANK_REPEAT"/>
    <property type="match status" value="1"/>
</dbReference>
<accession>A0A7C8QE05</accession>
<reference evidence="5 6" key="1">
    <citation type="submission" date="2019-06" db="EMBL/GenBank/DDBJ databases">
        <authorList>
            <person name="Palmer J.M."/>
        </authorList>
    </citation>
    <scope>NUCLEOTIDE SEQUENCE [LARGE SCALE GENOMIC DNA]</scope>
    <source>
        <strain evidence="5 6">TWF106</strain>
    </source>
</reference>
<dbReference type="SUPFAM" id="SSF48403">
    <property type="entry name" value="Ankyrin repeat"/>
    <property type="match status" value="2"/>
</dbReference>
<comment type="caution">
    <text evidence="5">The sequence shown here is derived from an EMBL/GenBank/DDBJ whole genome shotgun (WGS) entry which is preliminary data.</text>
</comment>
<dbReference type="InterPro" id="IPR002110">
    <property type="entry name" value="Ankyrin_rpt"/>
</dbReference>
<feature type="region of interest" description="Disordered" evidence="3">
    <location>
        <begin position="746"/>
        <end position="778"/>
    </location>
</feature>
<evidence type="ECO:0000259" key="4">
    <source>
        <dbReference type="Pfam" id="PF24883"/>
    </source>
</evidence>
<organism evidence="5 6">
    <name type="scientific">Orbilia oligospora</name>
    <name type="common">Nematode-trapping fungus</name>
    <name type="synonym">Arthrobotrys oligospora</name>
    <dbReference type="NCBI Taxonomy" id="2813651"/>
    <lineage>
        <taxon>Eukaryota</taxon>
        <taxon>Fungi</taxon>
        <taxon>Dikarya</taxon>
        <taxon>Ascomycota</taxon>
        <taxon>Pezizomycotina</taxon>
        <taxon>Orbiliomycetes</taxon>
        <taxon>Orbiliales</taxon>
        <taxon>Orbiliaceae</taxon>
        <taxon>Orbilia</taxon>
    </lineage>
</organism>
<keyword evidence="1" id="KW-0677">Repeat</keyword>
<dbReference type="Pfam" id="PF00023">
    <property type="entry name" value="Ank"/>
    <property type="match status" value="1"/>
</dbReference>
<dbReference type="InterPro" id="IPR056884">
    <property type="entry name" value="NPHP3-like_N"/>
</dbReference>
<name>A0A7C8QE05_ORBOL</name>
<protein>
    <recommendedName>
        <fullName evidence="4">Nephrocystin 3-like N-terminal domain-containing protein</fullName>
    </recommendedName>
</protein>
<gene>
    <name evidence="5" type="ORF">TWF106_011085</name>
</gene>
<dbReference type="InterPro" id="IPR044736">
    <property type="entry name" value="Gid1/RanBPM/SPLA_SPRY"/>
</dbReference>
<evidence type="ECO:0000313" key="5">
    <source>
        <dbReference type="EMBL" id="KAF3209116.1"/>
    </source>
</evidence>
<dbReference type="InterPro" id="IPR036770">
    <property type="entry name" value="Ankyrin_rpt-contain_sf"/>
</dbReference>
<dbReference type="EMBL" id="WIWS01000088">
    <property type="protein sequence ID" value="KAF3209116.1"/>
    <property type="molecule type" value="Genomic_DNA"/>
</dbReference>
<evidence type="ECO:0000256" key="3">
    <source>
        <dbReference type="SAM" id="MobiDB-lite"/>
    </source>
</evidence>
<dbReference type="Gene3D" id="2.60.120.920">
    <property type="match status" value="1"/>
</dbReference>
<sequence length="1919" mass="216187">MAGVVFTEVTASTSMLDEISIRPFSTISRRTTFPTKPPASKSSLPGLAPPVTRKSLFQCFEEARQTFEKRIVEPLTKSDPKRLSSIQEFLQGIKLDELGRVCRELSELAEDKANNKASKLLVTLDQFKGAGDALLQFAPESVSIVWFGISSLITIGSAKVQTRLLICGACDSIVNIVADCIRWESMAALMINEDQNLDDIWESDVPHLIFLILEFLWTAKPHFDQSRVKRIASNLKEIFNQELQERVTAILDKYEALVKTLQGHFQESMLESSFKTGEVVRQIRENLQSYVSIGVNLMSSLQKKALLDELDRQQAKLEHPASYKLHFSTLNDRLTRIVHDRNGRLAASWLFSEDEYCDWKTFHPGSSTESVNFLCLRGPRGHGKSVAMMSIHRDITKPILQCTLPDSEGVLITRDLRGHASGPPLVCHFFFKKGEQDIERSRSALESILYQLLGSDEIRGDLSVLTAAISILNPGFVEAGLTQSAESRGTNTRDVSGNFQDSLKSLCDTIKLIAAVILVPVYLMIDALDECIDRREQCFLECLKSLVDKYGFNGENSRTAGSNSTGVKSENLKLVISARDSVDIVGELVDSKGKIENQDAEDVLENHGIKIVDITPEKNSSDLEEYLRHAIGEVLTRRIDREKYEAYYDSQLSRIVKIVHEKANGDFTLARLIIANLQQPSKETLEKRIKRLPSAIGDIYRASLESLTADEQEFVVAALKWVVWGVSGLSILEISDHYKEIYKDSGHSESKPSLDVGGSGTESVPEPNYASPYDNPEVKDTTYHIENAGRDFFKYDRNTGVVNVDISIREWIQQDISDSDSLVEDSRGFNKFRDNRGNTVFQFTLAPSVFSNPLASFVRYGDTLSQLFNKKEAHMSIALDIFRALNNEEFQNKYMPWRPDWVEDIEIVFQDRKKPLRYEIEHWHDHILALQEWWTEDSVNSSWWAELLNQISIFTRPENWYRWNIQRIHLNTDEAVLVSGRESIHVPTSKQGPLEFLLRVFEEPIHYACKVGSYLLVDALAHQAKNSVQPSDHEKEDSKMVQSRRVEAIRTVRVQALIRDIITKRPGWAPLGVPSPLCVHVESGLFIWLKHHIALRRLVKDMGGEETLERLGRPGSGASPKLISVIVEQLTKNAFGLDNQGIISLVQEAAHVQSSQSAHKILCNREDILGRSPLCLASSNPLIIERLLKYGANINGSSILGLGHKISPLKSILEEAVPPHSRMIKPGLLKSAEILILGGADLKLEGDSERTTTCLHLAASLNDLKLFKLLYVSGDWDVHARDMSGKTPLHCLLRGRRPSTPEKIEDTLSIFKMIVKMKRLEEDLINMEDDAGRNVLAHAVQGGFIEAVEMLFDMGVNVHDEDFYGANCFHHLSRWSFDDDETNMKKIADVLLRSGLDYAKLNESGKTPLFCAAMTGKWYLARFFLSKYDELAKVSQETGNTNPLLSLTNGNRRTLFYAATQGAVTKAIGNQGIEQLDSIEFFKELNSVLSKYTDTASLILEPDSIGRTPLHIAVQGRCPQMVEMIVAINPDISHINHSLRSALDVAMYNLAKTWIEIPSPGNSDSKAALKPAVKIVRCLESHSGSVLSQFPFSFFKASVHSSPEATILNNSILASVHPETRDLIDRYDSACKQLHGWHLFEYAMKVDLIFPEGGRYSGRERLLSPPSEFARPTRIGWTSCPMELSNDALEVLSTGRDSRLYLRLRRIFLLNDVRKNLGSKLNQYQFVIPDHPVAPIDAGFYFEVTLNSELSDFELSGVFCEIGIRCPTALRVPEVACDLFDGSVSYHNIYQFDWPYKIGSEYAPQEIEEGASNPFTDTKYRCFGCGMNPVYHGIFFTVDGAVVSTAQVLPDIYYPFFGFSNYSSSFKINFGAEKFMFELANKQDWGLEVDWREGRISWDNDPTVDDRFSHRRFTEPDLW</sequence>
<proteinExistence type="predicted"/>
<dbReference type="Proteomes" id="UP000472727">
    <property type="component" value="Unassembled WGS sequence"/>
</dbReference>
<dbReference type="SMART" id="SM00248">
    <property type="entry name" value="ANK"/>
    <property type="match status" value="8"/>
</dbReference>
<dbReference type="CDD" id="cd12885">
    <property type="entry name" value="SPRY_RanBP_like"/>
    <property type="match status" value="1"/>
</dbReference>
<feature type="repeat" description="ANK" evidence="2">
    <location>
        <begin position="1505"/>
        <end position="1537"/>
    </location>
</feature>
<dbReference type="Gene3D" id="1.25.40.20">
    <property type="entry name" value="Ankyrin repeat-containing domain"/>
    <property type="match status" value="2"/>
</dbReference>
<feature type="domain" description="Nephrocystin 3-like N-terminal" evidence="4">
    <location>
        <begin position="348"/>
        <end position="549"/>
    </location>
</feature>